<keyword evidence="3 7" id="KW-0812">Transmembrane</keyword>
<keyword evidence="9" id="KW-1185">Reference proteome</keyword>
<dbReference type="CDD" id="cd06579">
    <property type="entry name" value="TM_PBP1_transp_AraH_like"/>
    <property type="match status" value="1"/>
</dbReference>
<dbReference type="RefSeq" id="WP_155053431.1">
    <property type="nucleotide sequence ID" value="NZ_BAAAIB010000007.1"/>
</dbReference>
<feature type="transmembrane region" description="Helical" evidence="7">
    <location>
        <begin position="271"/>
        <end position="291"/>
    </location>
</feature>
<evidence type="ECO:0000256" key="7">
    <source>
        <dbReference type="SAM" id="Phobius"/>
    </source>
</evidence>
<comment type="caution">
    <text evidence="8">The sequence shown here is derived from an EMBL/GenBank/DDBJ whole genome shotgun (WGS) entry which is preliminary data.</text>
</comment>
<feature type="transmembrane region" description="Helical" evidence="7">
    <location>
        <begin position="148"/>
        <end position="170"/>
    </location>
</feature>
<dbReference type="GO" id="GO:0005886">
    <property type="term" value="C:plasma membrane"/>
    <property type="evidence" value="ECO:0007669"/>
    <property type="project" value="UniProtKB-SubCell"/>
</dbReference>
<feature type="transmembrane region" description="Helical" evidence="7">
    <location>
        <begin position="303"/>
        <end position="336"/>
    </location>
</feature>
<evidence type="ECO:0000256" key="5">
    <source>
        <dbReference type="ARBA" id="ARBA00023136"/>
    </source>
</evidence>
<reference evidence="8 9" key="1">
    <citation type="submission" date="2019-11" db="EMBL/GenBank/DDBJ databases">
        <title>Agromyces kandeliae sp. nov., isolated from mangrove soil.</title>
        <authorList>
            <person name="Wang R."/>
        </authorList>
    </citation>
    <scope>NUCLEOTIDE SEQUENCE [LARGE SCALE GENOMIC DNA]</scope>
    <source>
        <strain evidence="8 9">JCM 11433</strain>
    </source>
</reference>
<dbReference type="PANTHER" id="PTHR32196">
    <property type="entry name" value="ABC TRANSPORTER PERMEASE PROTEIN YPHD-RELATED-RELATED"/>
    <property type="match status" value="1"/>
</dbReference>
<evidence type="ECO:0000256" key="6">
    <source>
        <dbReference type="SAM" id="MobiDB-lite"/>
    </source>
</evidence>
<feature type="transmembrane region" description="Helical" evidence="7">
    <location>
        <begin position="218"/>
        <end position="238"/>
    </location>
</feature>
<dbReference type="Proteomes" id="UP000433071">
    <property type="component" value="Unassembled WGS sequence"/>
</dbReference>
<evidence type="ECO:0000313" key="9">
    <source>
        <dbReference type="Proteomes" id="UP000433071"/>
    </source>
</evidence>
<sequence length="374" mass="38815">MSTPVPEPAVKSAEGSATTAPVSRKLPRLSAKSQIFPINDSTSSVVIVESTKSVRNFGAQAQRLGLVIALVVLFGFFAIIEPQAFLSAINMRALAETAVPILIGAVAMTFILASGGIDLSVGSVIVLSGVTAQTYWDAVGGRDVSGEIVLVGILIALVTGGVCGLINGIIITRLDIPPLIATLGMMGAALGAAQLITGGQDKTNVPEILTEAVRMRPLGIPVTVFVAVAIAILGAVILKRTRFGLRVLGIGSDERMLKRRGIGVDAYKVRIYALSGLLYGIIGILTLGRFSTTAIGGQTETPLVIIAAVVIGGTSLFGGSATMLGTVIGVLIPAVLYDGLVIAGIESYWQEVVIGIVLVVAVFFDQLQRRRRGT</sequence>
<keyword evidence="4 7" id="KW-1133">Transmembrane helix</keyword>
<dbReference type="GO" id="GO:0022857">
    <property type="term" value="F:transmembrane transporter activity"/>
    <property type="evidence" value="ECO:0007669"/>
    <property type="project" value="InterPro"/>
</dbReference>
<protein>
    <submittedName>
        <fullName evidence="8">ABC transporter permease</fullName>
    </submittedName>
</protein>
<comment type="subcellular location">
    <subcellularLocation>
        <location evidence="1">Cell membrane</location>
        <topology evidence="1">Multi-pass membrane protein</topology>
    </subcellularLocation>
</comment>
<dbReference type="EMBL" id="WMLB01000046">
    <property type="protein sequence ID" value="MTH70410.1"/>
    <property type="molecule type" value="Genomic_DNA"/>
</dbReference>
<feature type="transmembrane region" description="Helical" evidence="7">
    <location>
        <begin position="348"/>
        <end position="364"/>
    </location>
</feature>
<feature type="transmembrane region" description="Helical" evidence="7">
    <location>
        <begin position="176"/>
        <end position="197"/>
    </location>
</feature>
<evidence type="ECO:0000256" key="2">
    <source>
        <dbReference type="ARBA" id="ARBA00022475"/>
    </source>
</evidence>
<keyword evidence="2" id="KW-1003">Cell membrane</keyword>
<organism evidence="8 9">
    <name type="scientific">Agromyces bracchium</name>
    <dbReference type="NCBI Taxonomy" id="88376"/>
    <lineage>
        <taxon>Bacteria</taxon>
        <taxon>Bacillati</taxon>
        <taxon>Actinomycetota</taxon>
        <taxon>Actinomycetes</taxon>
        <taxon>Micrococcales</taxon>
        <taxon>Microbacteriaceae</taxon>
        <taxon>Agromyces</taxon>
    </lineage>
</organism>
<feature type="transmembrane region" description="Helical" evidence="7">
    <location>
        <begin position="64"/>
        <end position="81"/>
    </location>
</feature>
<feature type="region of interest" description="Disordered" evidence="6">
    <location>
        <begin position="1"/>
        <end position="23"/>
    </location>
</feature>
<evidence type="ECO:0000256" key="3">
    <source>
        <dbReference type="ARBA" id="ARBA00022692"/>
    </source>
</evidence>
<dbReference type="Pfam" id="PF02653">
    <property type="entry name" value="BPD_transp_2"/>
    <property type="match status" value="1"/>
</dbReference>
<dbReference type="InterPro" id="IPR001851">
    <property type="entry name" value="ABC_transp_permease"/>
</dbReference>
<dbReference type="OrthoDB" id="3676653at2"/>
<evidence type="ECO:0000256" key="4">
    <source>
        <dbReference type="ARBA" id="ARBA00022989"/>
    </source>
</evidence>
<proteinExistence type="predicted"/>
<evidence type="ECO:0000313" key="8">
    <source>
        <dbReference type="EMBL" id="MTH70410.1"/>
    </source>
</evidence>
<keyword evidence="5 7" id="KW-0472">Membrane</keyword>
<gene>
    <name evidence="8" type="ORF">GJ743_18765</name>
</gene>
<evidence type="ECO:0000256" key="1">
    <source>
        <dbReference type="ARBA" id="ARBA00004651"/>
    </source>
</evidence>
<accession>A0A6I3M6X9</accession>
<name>A0A6I3M6X9_9MICO</name>
<dbReference type="AlphaFoldDB" id="A0A6I3M6X9"/>